<proteinExistence type="predicted"/>
<dbReference type="KEGG" id="tsu:Tresu_0901"/>
<organism evidence="2 3">
    <name type="scientific">Treponema succinifaciens (strain ATCC 33096 / DSM 2489 / 6091)</name>
    <dbReference type="NCBI Taxonomy" id="869209"/>
    <lineage>
        <taxon>Bacteria</taxon>
        <taxon>Pseudomonadati</taxon>
        <taxon>Spirochaetota</taxon>
        <taxon>Spirochaetia</taxon>
        <taxon>Spirochaetales</taxon>
        <taxon>Treponemataceae</taxon>
        <taxon>Treponema</taxon>
    </lineage>
</organism>
<evidence type="ECO:0000313" key="3">
    <source>
        <dbReference type="Proteomes" id="UP000006852"/>
    </source>
</evidence>
<reference evidence="3" key="2">
    <citation type="submission" date="2011-04" db="EMBL/GenBank/DDBJ databases">
        <title>The complete genome of chromosome of Treponema succinifaciens DSM 2489.</title>
        <authorList>
            <person name="Lucas S."/>
            <person name="Copeland A."/>
            <person name="Lapidus A."/>
            <person name="Bruce D."/>
            <person name="Goodwin L."/>
            <person name="Pitluck S."/>
            <person name="Peters L."/>
            <person name="Kyrpides N."/>
            <person name="Mavromatis K."/>
            <person name="Ivanova N."/>
            <person name="Ovchinnikova G."/>
            <person name="Teshima H."/>
            <person name="Detter J.C."/>
            <person name="Tapia R."/>
            <person name="Han C."/>
            <person name="Land M."/>
            <person name="Hauser L."/>
            <person name="Markowitz V."/>
            <person name="Cheng J.-F."/>
            <person name="Hugenholtz P."/>
            <person name="Woyke T."/>
            <person name="Wu D."/>
            <person name="Gronow S."/>
            <person name="Wellnitz S."/>
            <person name="Brambilla E."/>
            <person name="Klenk H.-P."/>
            <person name="Eisen J.A."/>
        </authorList>
    </citation>
    <scope>NUCLEOTIDE SEQUENCE [LARGE SCALE GENOMIC DNA]</scope>
    <source>
        <strain evidence="3">ATCC 33096 / DSM 2489 / 6091</strain>
    </source>
</reference>
<dbReference type="OrthoDB" id="360461at2"/>
<feature type="transmembrane region" description="Helical" evidence="1">
    <location>
        <begin position="20"/>
        <end position="38"/>
    </location>
</feature>
<dbReference type="Proteomes" id="UP000006852">
    <property type="component" value="Chromosome"/>
</dbReference>
<feature type="transmembrane region" description="Helical" evidence="1">
    <location>
        <begin position="82"/>
        <end position="103"/>
    </location>
</feature>
<protein>
    <recommendedName>
        <fullName evidence="4">DUF5668 domain-containing protein</fullName>
    </recommendedName>
</protein>
<keyword evidence="1" id="KW-0812">Transmembrane</keyword>
<dbReference type="HOGENOM" id="CLU_1758028_0_0_12"/>
<dbReference type="eggNOG" id="ENOG5031CQJ">
    <property type="taxonomic scope" value="Bacteria"/>
</dbReference>
<keyword evidence="3" id="KW-1185">Reference proteome</keyword>
<name>F2NRK7_TRES6</name>
<dbReference type="STRING" id="869209.Tresu_0901"/>
<gene>
    <name evidence="2" type="ordered locus">Tresu_0901</name>
</gene>
<dbReference type="EMBL" id="CP002631">
    <property type="protein sequence ID" value="AEB13825.1"/>
    <property type="molecule type" value="Genomic_DNA"/>
</dbReference>
<dbReference type="AlphaFoldDB" id="F2NRK7"/>
<sequence length="148" mass="17047">MENLERKKKVSPAGLRKRSLYIALGFMLVFDSIFFALLNIELLHLNLKELWPVIVINAGLAFLVSDLFIYKKIRAVFLFPSVALFVLGIIFLLFSLHVFHISFAKFISVFWPIVLFVLGILLILVYGVQRINSEEFPYIKDDSSDDSF</sequence>
<feature type="transmembrane region" description="Helical" evidence="1">
    <location>
        <begin position="109"/>
        <end position="128"/>
    </location>
</feature>
<accession>F2NRK7</accession>
<evidence type="ECO:0000313" key="2">
    <source>
        <dbReference type="EMBL" id="AEB13825.1"/>
    </source>
</evidence>
<keyword evidence="1" id="KW-0472">Membrane</keyword>
<keyword evidence="1" id="KW-1133">Transmembrane helix</keyword>
<feature type="transmembrane region" description="Helical" evidence="1">
    <location>
        <begin position="50"/>
        <end position="70"/>
    </location>
</feature>
<reference evidence="2 3" key="1">
    <citation type="journal article" date="2011" name="Stand. Genomic Sci.">
        <title>Complete genome sequence of Treponema succinifaciens type strain (6091).</title>
        <authorList>
            <person name="Han C."/>
            <person name="Gronow S."/>
            <person name="Teshima H."/>
            <person name="Lapidus A."/>
            <person name="Nolan M."/>
            <person name="Lucas S."/>
            <person name="Hammon N."/>
            <person name="Deshpande S."/>
            <person name="Cheng J.F."/>
            <person name="Zeytun A."/>
            <person name="Tapia R."/>
            <person name="Goodwin L."/>
            <person name="Pitluck S."/>
            <person name="Liolios K."/>
            <person name="Pagani I."/>
            <person name="Ivanova N."/>
            <person name="Mavromatis K."/>
            <person name="Mikhailova N."/>
            <person name="Huntemann M."/>
            <person name="Pati A."/>
            <person name="Chen A."/>
            <person name="Palaniappan K."/>
            <person name="Land M."/>
            <person name="Hauser L."/>
            <person name="Brambilla E.M."/>
            <person name="Rohde M."/>
            <person name="Goker M."/>
            <person name="Woyke T."/>
            <person name="Bristow J."/>
            <person name="Eisen J.A."/>
            <person name="Markowitz V."/>
            <person name="Hugenholtz P."/>
            <person name="Kyrpides N.C."/>
            <person name="Klenk H.P."/>
            <person name="Detter J.C."/>
        </authorList>
    </citation>
    <scope>NUCLEOTIDE SEQUENCE [LARGE SCALE GENOMIC DNA]</scope>
    <source>
        <strain evidence="3">ATCC 33096 / DSM 2489 / 6091</strain>
    </source>
</reference>
<dbReference type="GeneID" id="302998068"/>
<dbReference type="RefSeq" id="WP_013701118.1">
    <property type="nucleotide sequence ID" value="NC_015385.1"/>
</dbReference>
<evidence type="ECO:0008006" key="4">
    <source>
        <dbReference type="Google" id="ProtNLM"/>
    </source>
</evidence>
<evidence type="ECO:0000256" key="1">
    <source>
        <dbReference type="SAM" id="Phobius"/>
    </source>
</evidence>